<dbReference type="EMBL" id="CP024201">
    <property type="protein sequence ID" value="ATQ42076.1"/>
    <property type="molecule type" value="Genomic_DNA"/>
</dbReference>
<dbReference type="InterPro" id="IPR036271">
    <property type="entry name" value="Tet_transcr_reg_TetR-rel_C_sf"/>
</dbReference>
<evidence type="ECO:0000313" key="4">
    <source>
        <dbReference type="EMBL" id="ATQ42076.1"/>
    </source>
</evidence>
<dbReference type="InterPro" id="IPR009057">
    <property type="entry name" value="Homeodomain-like_sf"/>
</dbReference>
<feature type="DNA-binding region" description="H-T-H motif" evidence="2">
    <location>
        <begin position="36"/>
        <end position="55"/>
    </location>
</feature>
<evidence type="ECO:0000256" key="1">
    <source>
        <dbReference type="ARBA" id="ARBA00023125"/>
    </source>
</evidence>
<dbReference type="GO" id="GO:0000976">
    <property type="term" value="F:transcription cis-regulatory region binding"/>
    <property type="evidence" value="ECO:0007669"/>
    <property type="project" value="TreeGrafter"/>
</dbReference>
<dbReference type="Gene3D" id="1.10.357.10">
    <property type="entry name" value="Tetracycline Repressor, domain 2"/>
    <property type="match status" value="1"/>
</dbReference>
<keyword evidence="1 2" id="KW-0238">DNA-binding</keyword>
<proteinExistence type="predicted"/>
<keyword evidence="5" id="KW-1185">Reference proteome</keyword>
<organism evidence="4 5">
    <name type="scientific">Caulobacter mirabilis</name>
    <dbReference type="NCBI Taxonomy" id="69666"/>
    <lineage>
        <taxon>Bacteria</taxon>
        <taxon>Pseudomonadati</taxon>
        <taxon>Pseudomonadota</taxon>
        <taxon>Alphaproteobacteria</taxon>
        <taxon>Caulobacterales</taxon>
        <taxon>Caulobacteraceae</taxon>
        <taxon>Caulobacter</taxon>
    </lineage>
</organism>
<gene>
    <name evidence="4" type="ORF">CSW64_06415</name>
</gene>
<dbReference type="InterPro" id="IPR001647">
    <property type="entry name" value="HTH_TetR"/>
</dbReference>
<dbReference type="InterPro" id="IPR041678">
    <property type="entry name" value="TetR_C_16"/>
</dbReference>
<dbReference type="SUPFAM" id="SSF46689">
    <property type="entry name" value="Homeodomain-like"/>
    <property type="match status" value="1"/>
</dbReference>
<protein>
    <submittedName>
        <fullName evidence="4">TetR family transcriptional regulator</fullName>
    </submittedName>
</protein>
<dbReference type="GO" id="GO:0003700">
    <property type="term" value="F:DNA-binding transcription factor activity"/>
    <property type="evidence" value="ECO:0007669"/>
    <property type="project" value="TreeGrafter"/>
</dbReference>
<evidence type="ECO:0000313" key="5">
    <source>
        <dbReference type="Proteomes" id="UP000228945"/>
    </source>
</evidence>
<dbReference type="PROSITE" id="PS50977">
    <property type="entry name" value="HTH_TETR_2"/>
    <property type="match status" value="1"/>
</dbReference>
<dbReference type="PRINTS" id="PR00455">
    <property type="entry name" value="HTHTETR"/>
</dbReference>
<dbReference type="PANTHER" id="PTHR30055">
    <property type="entry name" value="HTH-TYPE TRANSCRIPTIONAL REGULATOR RUTR"/>
    <property type="match status" value="1"/>
</dbReference>
<reference evidence="4 5" key="1">
    <citation type="submission" date="2017-10" db="EMBL/GenBank/DDBJ databases">
        <title>Genome sequence of Caulobacter mirabilis FWC38.</title>
        <authorList>
            <person name="Fiebig A."/>
            <person name="Crosson S."/>
        </authorList>
    </citation>
    <scope>NUCLEOTIDE SEQUENCE [LARGE SCALE GENOMIC DNA]</scope>
    <source>
        <strain evidence="4 5">FWC 38</strain>
    </source>
</reference>
<dbReference type="SUPFAM" id="SSF48498">
    <property type="entry name" value="Tetracyclin repressor-like, C-terminal domain"/>
    <property type="match status" value="1"/>
</dbReference>
<accession>A0A2D2AVR4</accession>
<feature type="domain" description="HTH tetR-type" evidence="3">
    <location>
        <begin position="13"/>
        <end position="73"/>
    </location>
</feature>
<dbReference type="PANTHER" id="PTHR30055:SF235">
    <property type="entry name" value="TRANSCRIPTIONAL REGULATORY PROTEIN"/>
    <property type="match status" value="1"/>
</dbReference>
<dbReference type="KEGG" id="cmb:CSW64_06415"/>
<dbReference type="RefSeq" id="WP_099621332.1">
    <property type="nucleotide sequence ID" value="NZ_CP024201.1"/>
</dbReference>
<dbReference type="Proteomes" id="UP000228945">
    <property type="component" value="Chromosome"/>
</dbReference>
<dbReference type="OrthoDB" id="2356263at2"/>
<name>A0A2D2AVR4_9CAUL</name>
<dbReference type="InterPro" id="IPR050109">
    <property type="entry name" value="HTH-type_TetR-like_transc_reg"/>
</dbReference>
<dbReference type="Pfam" id="PF00440">
    <property type="entry name" value="TetR_N"/>
    <property type="match status" value="1"/>
</dbReference>
<sequence>MASDAPPRRRNATATREAILKSARAAFARSGYDGTGVREIAQGAGVTAMMINRYFGSKEQLFAEVVADTMADPVILTRENLGSEDLAASMARALVDLTAPDAEPLDGFQIMFHSAASRHAAEISRDQIEQRHQRAMTQALSGGLAPERAALALSLVAGVQVMRQMIGLKALTEADPEALEALLTPLFRALIEGEG</sequence>
<dbReference type="Pfam" id="PF17920">
    <property type="entry name" value="TetR_C_16"/>
    <property type="match status" value="1"/>
</dbReference>
<evidence type="ECO:0000259" key="3">
    <source>
        <dbReference type="PROSITE" id="PS50977"/>
    </source>
</evidence>
<dbReference type="AlphaFoldDB" id="A0A2D2AVR4"/>
<evidence type="ECO:0000256" key="2">
    <source>
        <dbReference type="PROSITE-ProRule" id="PRU00335"/>
    </source>
</evidence>